<dbReference type="Proteomes" id="UP000216057">
    <property type="component" value="Unassembled WGS sequence"/>
</dbReference>
<dbReference type="InterPro" id="IPR036390">
    <property type="entry name" value="WH_DNA-bd_sf"/>
</dbReference>
<evidence type="ECO:0000313" key="2">
    <source>
        <dbReference type="EMBL" id="OZG65221.1"/>
    </source>
</evidence>
<dbReference type="PANTHER" id="PTHR30595">
    <property type="entry name" value="GLPR-RELATED TRANSCRIPTIONAL REPRESSOR"/>
    <property type="match status" value="1"/>
</dbReference>
<gene>
    <name evidence="3" type="ORF">BE0216_07740</name>
    <name evidence="2" type="ORF">BEUL_1964</name>
</gene>
<dbReference type="KEGG" id="beu:BE0216_07740"/>
<dbReference type="InterPro" id="IPR036388">
    <property type="entry name" value="WH-like_DNA-bd_sf"/>
</dbReference>
<dbReference type="GO" id="GO:0004386">
    <property type="term" value="F:helicase activity"/>
    <property type="evidence" value="ECO:0007669"/>
    <property type="project" value="UniProtKB-KW"/>
</dbReference>
<dbReference type="OrthoDB" id="9805115at2"/>
<dbReference type="AlphaFoldDB" id="A0A261G1B5"/>
<sequence>MGEQELNKLIAHMRQIGNDTQTCEVKESVGGIPRTLTDTLSAFSNEGGGTVVLGISEKEGFIPAKGFDARRAQEGFVAACGKLTPVVRPLLEIVPFEGSDVLVAHIDEMPAKDKPCYVTERGRYQGSFIRSGDGDRRLTAYEVDRLLESRQQPTYDDEVVPGATIDDLDATLVNGLLVRQRTLHPRVFATRDDQSILTSLHVLRNDNGAMRPTLGGLLALGTFPQQFFPRLNITFTAFPGVTKTETVSDERRFLDARTLIGPIPVMIDDAIAAVTRNMRTGAVIGGTFRRDVPDYPQKAVREAVANALMHRDYSPDARGAQVQVNLYADRLEILNPGGLYGAVTIENIGTFGLSSSRNQFLSTILESTPDPDGGFIVENKGTGYQVITAELAAALMPPPQPRNSLTAFSLTFEKRRLSASERNPMAANNLDEAILTLLGERSSASSREITAASGMSRPTVINHINALIEQGLIEPTEPNRSPKQRYRLVRKE</sequence>
<accession>A0A261G1B5</accession>
<dbReference type="PANTHER" id="PTHR30595:SF6">
    <property type="entry name" value="SCHLAFEN ALBA-2 DOMAIN-CONTAINING PROTEIN"/>
    <property type="match status" value="1"/>
</dbReference>
<reference evidence="3 5" key="2">
    <citation type="submission" date="2020-10" db="EMBL/GenBank/DDBJ databases">
        <title>Genome sequencing of Bifidobacterium eulemuris_DSMZ_100216.</title>
        <authorList>
            <person name="Kim J."/>
        </authorList>
    </citation>
    <scope>NUCLEOTIDE SEQUENCE [LARGE SCALE GENOMIC DNA]</scope>
    <source>
        <strain evidence="3 5">DSM 100216</strain>
    </source>
</reference>
<dbReference type="Pfam" id="PF13749">
    <property type="entry name" value="HATPase_c_4"/>
    <property type="match status" value="1"/>
</dbReference>
<dbReference type="EMBL" id="MWWZ01000012">
    <property type="protein sequence ID" value="OZG65221.1"/>
    <property type="molecule type" value="Genomic_DNA"/>
</dbReference>
<dbReference type="RefSeq" id="WP_094637478.1">
    <property type="nucleotide sequence ID" value="NZ_CP062938.1"/>
</dbReference>
<dbReference type="Pfam" id="PF04326">
    <property type="entry name" value="SLFN_AlbA_2"/>
    <property type="match status" value="1"/>
</dbReference>
<dbReference type="InterPro" id="IPR007421">
    <property type="entry name" value="Schlafen_AlbA_2_dom"/>
</dbReference>
<dbReference type="InterPro" id="IPR038461">
    <property type="entry name" value="Schlafen_AlbA_2_dom_sf"/>
</dbReference>
<evidence type="ECO:0000313" key="3">
    <source>
        <dbReference type="EMBL" id="QOL32355.1"/>
    </source>
</evidence>
<dbReference type="Pfam" id="PF13412">
    <property type="entry name" value="HTH_24"/>
    <property type="match status" value="1"/>
</dbReference>
<dbReference type="Gene3D" id="1.10.10.10">
    <property type="entry name" value="Winged helix-like DNA-binding domain superfamily/Winged helix DNA-binding domain"/>
    <property type="match status" value="1"/>
</dbReference>
<evidence type="ECO:0000313" key="5">
    <source>
        <dbReference type="Proteomes" id="UP000593943"/>
    </source>
</evidence>
<keyword evidence="2" id="KW-0378">Hydrolase</keyword>
<dbReference type="Gene3D" id="3.30.950.30">
    <property type="entry name" value="Schlafen, AAA domain"/>
    <property type="match status" value="1"/>
</dbReference>
<feature type="domain" description="Schlafen AlbA-2" evidence="1">
    <location>
        <begin position="20"/>
        <end position="138"/>
    </location>
</feature>
<protein>
    <submittedName>
        <fullName evidence="2">ATP-dependent DNA helicase recG C-terminal</fullName>
    </submittedName>
    <submittedName>
        <fullName evidence="3">Putative DNA binding domain-containing protein</fullName>
    </submittedName>
</protein>
<dbReference type="InterPro" id="IPR011991">
    <property type="entry name" value="ArsR-like_HTH"/>
</dbReference>
<keyword evidence="5" id="KW-1185">Reference proteome</keyword>
<keyword evidence="2" id="KW-0067">ATP-binding</keyword>
<keyword evidence="2" id="KW-0347">Helicase</keyword>
<proteinExistence type="predicted"/>
<keyword evidence="2" id="KW-0547">Nucleotide-binding</keyword>
<dbReference type="InterPro" id="IPR038475">
    <property type="entry name" value="RecG_C_sf"/>
</dbReference>
<evidence type="ECO:0000259" key="1">
    <source>
        <dbReference type="Pfam" id="PF04326"/>
    </source>
</evidence>
<dbReference type="Gene3D" id="3.30.565.60">
    <property type="match status" value="1"/>
</dbReference>
<dbReference type="Proteomes" id="UP000593943">
    <property type="component" value="Chromosome"/>
</dbReference>
<name>A0A261G1B5_9BIFI</name>
<evidence type="ECO:0000313" key="4">
    <source>
        <dbReference type="Proteomes" id="UP000216057"/>
    </source>
</evidence>
<dbReference type="SUPFAM" id="SSF46785">
    <property type="entry name" value="Winged helix' DNA-binding domain"/>
    <property type="match status" value="1"/>
</dbReference>
<dbReference type="CDD" id="cd00090">
    <property type="entry name" value="HTH_ARSR"/>
    <property type="match status" value="1"/>
</dbReference>
<organism evidence="2 4">
    <name type="scientific">Bifidobacterium eulemuris</name>
    <dbReference type="NCBI Taxonomy" id="1765219"/>
    <lineage>
        <taxon>Bacteria</taxon>
        <taxon>Bacillati</taxon>
        <taxon>Actinomycetota</taxon>
        <taxon>Actinomycetes</taxon>
        <taxon>Bifidobacteriales</taxon>
        <taxon>Bifidobacteriaceae</taxon>
        <taxon>Bifidobacterium</taxon>
    </lineage>
</organism>
<dbReference type="EMBL" id="CP062938">
    <property type="protein sequence ID" value="QOL32355.1"/>
    <property type="molecule type" value="Genomic_DNA"/>
</dbReference>
<reference evidence="2 4" key="1">
    <citation type="journal article" date="2017" name="BMC Genomics">
        <title>Comparative genomic and phylogenomic analyses of the Bifidobacteriaceae family.</title>
        <authorList>
            <person name="Lugli G.A."/>
            <person name="Milani C."/>
            <person name="Turroni F."/>
            <person name="Duranti S."/>
            <person name="Mancabelli L."/>
            <person name="Mangifesta M."/>
            <person name="Ferrario C."/>
            <person name="Modesto M."/>
            <person name="Mattarelli P."/>
            <person name="Jiri K."/>
            <person name="van Sinderen D."/>
            <person name="Ventura M."/>
        </authorList>
    </citation>
    <scope>NUCLEOTIDE SEQUENCE [LARGE SCALE GENOMIC DNA]</scope>
    <source>
        <strain evidence="2 4">DSM 100216</strain>
    </source>
</reference>